<comment type="catalytic activity">
    <reaction evidence="1">
        <text>alpha-D-glucose 6-phosphate = beta-D-glucose 6-phosphate</text>
        <dbReference type="Rhea" id="RHEA:16249"/>
        <dbReference type="ChEBI" id="CHEBI:58225"/>
        <dbReference type="ChEBI" id="CHEBI:58247"/>
        <dbReference type="EC" id="5.1.3.15"/>
    </reaction>
</comment>
<sequence length="289" mass="30677">MVVRSSAARGGQRMIAGELMITGEPMLALPHRATDRLTTLTQGAQVLDWRSGSDQPVIWVSGLSSFEAGVAIRGGIPLCLPWFGGGPSGDLTPKHGTARISDWEEIGEHQYRLAGEPTDQFPHAWQADFSATADAATLTLRLTLTNPTEQAYAIEELAHTYLAVSDIRQVQVTGLEGVQYADKAPGAAAAQVVQSGPITFTGETDRIYASGGPITLHDPGWDRRLTVETVGASSTVVWNPWVDKAAAMADFGDDEWTGMVCLESGNVAGGALQLEPGASHTLEVRISLA</sequence>
<dbReference type="PIRSF" id="PIRSF016020">
    <property type="entry name" value="PHexose_mutarotase"/>
    <property type="match status" value="1"/>
</dbReference>
<organism evidence="6 7">
    <name type="scientific">Parenemella sanctibonifatiensis</name>
    <dbReference type="NCBI Taxonomy" id="2016505"/>
    <lineage>
        <taxon>Bacteria</taxon>
        <taxon>Bacillati</taxon>
        <taxon>Actinomycetota</taxon>
        <taxon>Actinomycetes</taxon>
        <taxon>Propionibacteriales</taxon>
        <taxon>Propionibacteriaceae</taxon>
        <taxon>Parenemella</taxon>
    </lineage>
</organism>
<dbReference type="GO" id="GO:0005975">
    <property type="term" value="P:carbohydrate metabolic process"/>
    <property type="evidence" value="ECO:0007669"/>
    <property type="project" value="InterPro"/>
</dbReference>
<dbReference type="Gene3D" id="2.70.98.10">
    <property type="match status" value="1"/>
</dbReference>
<dbReference type="AlphaFoldDB" id="A0A255EBA0"/>
<dbReference type="Pfam" id="PF01263">
    <property type="entry name" value="Aldose_epim"/>
    <property type="match status" value="1"/>
</dbReference>
<evidence type="ECO:0000256" key="5">
    <source>
        <dbReference type="PIRSR" id="PIRSR016020-1"/>
    </source>
</evidence>
<feature type="active site" evidence="5">
    <location>
        <position position="159"/>
    </location>
</feature>
<reference evidence="6 7" key="1">
    <citation type="submission" date="2017-07" db="EMBL/GenBank/DDBJ databases">
        <title>Draft whole genome sequences of clinical Proprionibacteriaceae strains.</title>
        <authorList>
            <person name="Bernier A.-M."/>
            <person name="Bernard K."/>
            <person name="Domingo M.-C."/>
        </authorList>
    </citation>
    <scope>NUCLEOTIDE SEQUENCE [LARGE SCALE GENOMIC DNA]</scope>
    <source>
        <strain evidence="6 7">NML 160184</strain>
    </source>
</reference>
<dbReference type="InterPro" id="IPR008183">
    <property type="entry name" value="Aldose_1/G6P_1-epimerase"/>
</dbReference>
<keyword evidence="3 4" id="KW-0413">Isomerase</keyword>
<dbReference type="EMBL" id="NMVI01000011">
    <property type="protein sequence ID" value="OYN88847.1"/>
    <property type="molecule type" value="Genomic_DNA"/>
</dbReference>
<evidence type="ECO:0000256" key="2">
    <source>
        <dbReference type="ARBA" id="ARBA00005866"/>
    </source>
</evidence>
<evidence type="ECO:0000256" key="4">
    <source>
        <dbReference type="PIRNR" id="PIRNR016020"/>
    </source>
</evidence>
<proteinExistence type="inferred from homology"/>
<evidence type="ECO:0000313" key="6">
    <source>
        <dbReference type="EMBL" id="OYN88847.1"/>
    </source>
</evidence>
<dbReference type="GO" id="GO:0047938">
    <property type="term" value="F:glucose-6-phosphate 1-epimerase activity"/>
    <property type="evidence" value="ECO:0007669"/>
    <property type="project" value="UniProtKB-UniRule"/>
</dbReference>
<dbReference type="PANTHER" id="PTHR11122:SF13">
    <property type="entry name" value="GLUCOSE-6-PHOSPHATE 1-EPIMERASE"/>
    <property type="match status" value="1"/>
</dbReference>
<comment type="caution">
    <text evidence="6">The sequence shown here is derived from an EMBL/GenBank/DDBJ whole genome shotgun (WGS) entry which is preliminary data.</text>
</comment>
<dbReference type="PANTHER" id="PTHR11122">
    <property type="entry name" value="APOSPORY-ASSOCIATED PROTEIN C-RELATED"/>
    <property type="match status" value="1"/>
</dbReference>
<evidence type="ECO:0000313" key="7">
    <source>
        <dbReference type="Proteomes" id="UP000216533"/>
    </source>
</evidence>
<dbReference type="InterPro" id="IPR011013">
    <property type="entry name" value="Gal_mutarotase_sf_dom"/>
</dbReference>
<evidence type="ECO:0000256" key="1">
    <source>
        <dbReference type="ARBA" id="ARBA00001096"/>
    </source>
</evidence>
<name>A0A255EBA0_9ACTN</name>
<dbReference type="GO" id="GO:0030246">
    <property type="term" value="F:carbohydrate binding"/>
    <property type="evidence" value="ECO:0007669"/>
    <property type="project" value="UniProtKB-UniRule"/>
</dbReference>
<dbReference type="CDD" id="cd09020">
    <property type="entry name" value="D-hex-6-P-epi_like"/>
    <property type="match status" value="1"/>
</dbReference>
<accession>A0A255EBA0</accession>
<dbReference type="InterPro" id="IPR014718">
    <property type="entry name" value="GH-type_carb-bd"/>
</dbReference>
<protein>
    <recommendedName>
        <fullName evidence="4">Putative glucose-6-phosphate 1-epimerase</fullName>
        <ecNumber evidence="4">5.1.3.15</ecNumber>
    </recommendedName>
</protein>
<evidence type="ECO:0000256" key="3">
    <source>
        <dbReference type="ARBA" id="ARBA00023235"/>
    </source>
</evidence>
<dbReference type="SUPFAM" id="SSF74650">
    <property type="entry name" value="Galactose mutarotase-like"/>
    <property type="match status" value="1"/>
</dbReference>
<dbReference type="Proteomes" id="UP000216533">
    <property type="component" value="Unassembled WGS sequence"/>
</dbReference>
<comment type="similarity">
    <text evidence="2 4">Belongs to the glucose-6-phosphate 1-epimerase family.</text>
</comment>
<dbReference type="EC" id="5.1.3.15" evidence="4"/>
<feature type="active site" evidence="5">
    <location>
        <position position="263"/>
    </location>
</feature>
<gene>
    <name evidence="6" type="ORF">CGZ92_03845</name>
</gene>
<dbReference type="InterPro" id="IPR025532">
    <property type="entry name" value="G6P_1-epimerase"/>
</dbReference>